<protein>
    <submittedName>
        <fullName evidence="2">Uncharacterized protein</fullName>
    </submittedName>
</protein>
<evidence type="ECO:0000256" key="1">
    <source>
        <dbReference type="SAM" id="MobiDB-lite"/>
    </source>
</evidence>
<feature type="region of interest" description="Disordered" evidence="1">
    <location>
        <begin position="39"/>
        <end position="58"/>
    </location>
</feature>
<dbReference type="AlphaFoldDB" id="A0A1A8AZ74"/>
<gene>
    <name evidence="2" type="primary">Nfu_g_1_010640</name>
</gene>
<evidence type="ECO:0000313" key="2">
    <source>
        <dbReference type="EMBL" id="SBP60324.1"/>
    </source>
</evidence>
<reference evidence="2" key="1">
    <citation type="submission" date="2016-05" db="EMBL/GenBank/DDBJ databases">
        <authorList>
            <person name="Lavstsen T."/>
            <person name="Jespersen J.S."/>
        </authorList>
    </citation>
    <scope>NUCLEOTIDE SEQUENCE</scope>
    <source>
        <tissue evidence="2">Brain</tissue>
    </source>
</reference>
<proteinExistence type="predicted"/>
<name>A0A1A8AZ74_NOTFU</name>
<reference evidence="2" key="2">
    <citation type="submission" date="2016-06" db="EMBL/GenBank/DDBJ databases">
        <title>The genome of a short-lived fish provides insights into sex chromosome evolution and the genetic control of aging.</title>
        <authorList>
            <person name="Reichwald K."/>
            <person name="Felder M."/>
            <person name="Petzold A."/>
            <person name="Koch P."/>
            <person name="Groth M."/>
            <person name="Platzer M."/>
        </authorList>
    </citation>
    <scope>NUCLEOTIDE SEQUENCE</scope>
    <source>
        <tissue evidence="2">Brain</tissue>
    </source>
</reference>
<feature type="non-terminal residue" evidence="2">
    <location>
        <position position="58"/>
    </location>
</feature>
<feature type="region of interest" description="Disordered" evidence="1">
    <location>
        <begin position="1"/>
        <end position="22"/>
    </location>
</feature>
<sequence length="58" mass="6010">MPVSRPTTLGPSSMDAELGGDGCDNGVEQDLCCVPSPPSVTFKSEGFLSPHELSSRDA</sequence>
<organism evidence="2">
    <name type="scientific">Nothobranchius furzeri</name>
    <name type="common">Turquoise killifish</name>
    <dbReference type="NCBI Taxonomy" id="105023"/>
    <lineage>
        <taxon>Eukaryota</taxon>
        <taxon>Metazoa</taxon>
        <taxon>Chordata</taxon>
        <taxon>Craniata</taxon>
        <taxon>Vertebrata</taxon>
        <taxon>Euteleostomi</taxon>
        <taxon>Actinopterygii</taxon>
        <taxon>Neopterygii</taxon>
        <taxon>Teleostei</taxon>
        <taxon>Neoteleostei</taxon>
        <taxon>Acanthomorphata</taxon>
        <taxon>Ovalentaria</taxon>
        <taxon>Atherinomorphae</taxon>
        <taxon>Cyprinodontiformes</taxon>
        <taxon>Nothobranchiidae</taxon>
        <taxon>Nothobranchius</taxon>
    </lineage>
</organism>
<dbReference type="EMBL" id="HADY01021839">
    <property type="protein sequence ID" value="SBP60324.1"/>
    <property type="molecule type" value="Transcribed_RNA"/>
</dbReference>
<feature type="compositionally biased region" description="Polar residues" evidence="1">
    <location>
        <begin position="1"/>
        <end position="11"/>
    </location>
</feature>
<accession>A0A1A8AZ74</accession>